<evidence type="ECO:0000256" key="5">
    <source>
        <dbReference type="SAM" id="Phobius"/>
    </source>
</evidence>
<comment type="caution">
    <text evidence="7">The sequence shown here is derived from an EMBL/GenBank/DDBJ whole genome shotgun (WGS) entry which is preliminary data.</text>
</comment>
<evidence type="ECO:0000256" key="1">
    <source>
        <dbReference type="ARBA" id="ARBA00004127"/>
    </source>
</evidence>
<keyword evidence="3 5" id="KW-1133">Transmembrane helix</keyword>
<evidence type="ECO:0000256" key="4">
    <source>
        <dbReference type="ARBA" id="ARBA00023136"/>
    </source>
</evidence>
<evidence type="ECO:0000256" key="2">
    <source>
        <dbReference type="ARBA" id="ARBA00022692"/>
    </source>
</evidence>
<proteinExistence type="predicted"/>
<dbReference type="RefSeq" id="WP_261717916.1">
    <property type="nucleotide sequence ID" value="NZ_JASJUS010000036.1"/>
</dbReference>
<dbReference type="EMBL" id="JASJUS010000036">
    <property type="protein sequence ID" value="MDL2080662.1"/>
    <property type="molecule type" value="Genomic_DNA"/>
</dbReference>
<dbReference type="Proteomes" id="UP001241926">
    <property type="component" value="Unassembled WGS sequence"/>
</dbReference>
<dbReference type="InterPro" id="IPR003807">
    <property type="entry name" value="DUF202"/>
</dbReference>
<feature type="domain" description="DUF202" evidence="6">
    <location>
        <begin position="13"/>
        <end position="76"/>
    </location>
</feature>
<dbReference type="Pfam" id="PF02656">
    <property type="entry name" value="DUF202"/>
    <property type="match status" value="1"/>
</dbReference>
<keyword evidence="2 5" id="KW-0812">Transmembrane</keyword>
<evidence type="ECO:0000313" key="7">
    <source>
        <dbReference type="EMBL" id="MDL2080662.1"/>
    </source>
</evidence>
<accession>A0ABT7J722</accession>
<feature type="transmembrane region" description="Helical" evidence="5">
    <location>
        <begin position="50"/>
        <end position="70"/>
    </location>
</feature>
<feature type="transmembrane region" description="Helical" evidence="5">
    <location>
        <begin position="91"/>
        <end position="109"/>
    </location>
</feature>
<name>A0ABT7J722_9ACTN</name>
<evidence type="ECO:0000256" key="3">
    <source>
        <dbReference type="ARBA" id="ARBA00022989"/>
    </source>
</evidence>
<reference evidence="7 8" key="1">
    <citation type="submission" date="2023-05" db="EMBL/GenBank/DDBJ databases">
        <title>Streptomyces fuscus sp. nov., a brown-black pigment producing actinomyces isolated from dry sand of Sea duck farm.</title>
        <authorList>
            <person name="Xie J."/>
            <person name="Shen N."/>
        </authorList>
    </citation>
    <scope>NUCLEOTIDE SEQUENCE [LARGE SCALE GENOMIC DNA]</scope>
    <source>
        <strain evidence="7 8">GXMU-J15</strain>
    </source>
</reference>
<sequence>MGGVTAAPEPVRDPGLQPERTRLAWRRTTLAATVAAVLAGRAALHADVTAPRIAVSGLCALLWLAFLALANARIHALAAGPEPAAIAPRRATAAALCTVGLAVCGAVLIL</sequence>
<evidence type="ECO:0000313" key="8">
    <source>
        <dbReference type="Proteomes" id="UP001241926"/>
    </source>
</evidence>
<evidence type="ECO:0000259" key="6">
    <source>
        <dbReference type="Pfam" id="PF02656"/>
    </source>
</evidence>
<keyword evidence="4 5" id="KW-0472">Membrane</keyword>
<comment type="subcellular location">
    <subcellularLocation>
        <location evidence="1">Endomembrane system</location>
        <topology evidence="1">Multi-pass membrane protein</topology>
    </subcellularLocation>
</comment>
<gene>
    <name evidence="7" type="ORF">QNN03_29875</name>
</gene>
<protein>
    <submittedName>
        <fullName evidence="7">DUF202 domain-containing protein</fullName>
    </submittedName>
</protein>
<keyword evidence="8" id="KW-1185">Reference proteome</keyword>
<organism evidence="7 8">
    <name type="scientific">Streptomyces fuscus</name>
    <dbReference type="NCBI Taxonomy" id="3048495"/>
    <lineage>
        <taxon>Bacteria</taxon>
        <taxon>Bacillati</taxon>
        <taxon>Actinomycetota</taxon>
        <taxon>Actinomycetes</taxon>
        <taxon>Kitasatosporales</taxon>
        <taxon>Streptomycetaceae</taxon>
        <taxon>Streptomyces</taxon>
    </lineage>
</organism>